<dbReference type="CTD" id="9814685"/>
<dbReference type="AlphaFoldDB" id="A0A6A5H3H3"/>
<reference evidence="2 3" key="1">
    <citation type="submission" date="2019-12" db="EMBL/GenBank/DDBJ databases">
        <title>Chromosome-level assembly of the Caenorhabditis remanei genome.</title>
        <authorList>
            <person name="Teterina A.A."/>
            <person name="Willis J.H."/>
            <person name="Phillips P.C."/>
        </authorList>
    </citation>
    <scope>NUCLEOTIDE SEQUENCE [LARGE SCALE GENOMIC DNA]</scope>
    <source>
        <strain evidence="2 3">PX506</strain>
        <tissue evidence="2">Whole organism</tissue>
    </source>
</reference>
<dbReference type="InterPro" id="IPR013730">
    <property type="entry name" value="Fyv7/TAP26"/>
</dbReference>
<sequence>MYPLSNNIKKIANRDETQNRHIIVMMDAVEVDASHCDESYDHEEATPDSDDTQHVLMGNRSKVDNAANATKQMPEKVKSKKQKKMSFAQAQDVYLRLKQEKEEEKQRERAEREKRNETIAATNKSRKKMNQALAKRNKKGQPNLNAQMDVLLEKIQKRVDKEKKGTK</sequence>
<evidence type="ECO:0000256" key="1">
    <source>
        <dbReference type="SAM" id="MobiDB-lite"/>
    </source>
</evidence>
<dbReference type="EMBL" id="WUAV01000003">
    <property type="protein sequence ID" value="KAF1761551.1"/>
    <property type="molecule type" value="Genomic_DNA"/>
</dbReference>
<dbReference type="PANTHER" id="PTHR15657:SF1">
    <property type="entry name" value="THYROID TRANSCRIPTION FACTOR 1-ASSOCIATED PROTEIN 26"/>
    <property type="match status" value="1"/>
</dbReference>
<dbReference type="PANTHER" id="PTHR15657">
    <property type="entry name" value="THYROID TRANSCRIPTION FACTOR 1-ASSOCIATED PROTEIN 26"/>
    <property type="match status" value="1"/>
</dbReference>
<dbReference type="Pfam" id="PF08524">
    <property type="entry name" value="rRNA_processing"/>
    <property type="match status" value="1"/>
</dbReference>
<feature type="compositionally biased region" description="Basic and acidic residues" evidence="1">
    <location>
        <begin position="95"/>
        <end position="117"/>
    </location>
</feature>
<proteinExistence type="predicted"/>
<organism evidence="2 3">
    <name type="scientific">Caenorhabditis remanei</name>
    <name type="common">Caenorhabditis vulgaris</name>
    <dbReference type="NCBI Taxonomy" id="31234"/>
    <lineage>
        <taxon>Eukaryota</taxon>
        <taxon>Metazoa</taxon>
        <taxon>Ecdysozoa</taxon>
        <taxon>Nematoda</taxon>
        <taxon>Chromadorea</taxon>
        <taxon>Rhabditida</taxon>
        <taxon>Rhabditina</taxon>
        <taxon>Rhabditomorpha</taxon>
        <taxon>Rhabditoidea</taxon>
        <taxon>Rhabditidae</taxon>
        <taxon>Peloderinae</taxon>
        <taxon>Caenorhabditis</taxon>
    </lineage>
</organism>
<feature type="compositionally biased region" description="Basic and acidic residues" evidence="1">
    <location>
        <begin position="151"/>
        <end position="167"/>
    </location>
</feature>
<dbReference type="GeneID" id="9814685"/>
<gene>
    <name evidence="2" type="ORF">GCK72_009807</name>
</gene>
<dbReference type="PRINTS" id="PR01854">
    <property type="entry name" value="BR22PROTEIN"/>
</dbReference>
<dbReference type="KEGG" id="crq:GCK72_009807"/>
<dbReference type="GO" id="GO:0005634">
    <property type="term" value="C:nucleus"/>
    <property type="evidence" value="ECO:0007669"/>
    <property type="project" value="TreeGrafter"/>
</dbReference>
<name>A0A6A5H3H3_CAERE</name>
<comment type="caution">
    <text evidence="2">The sequence shown here is derived from an EMBL/GenBank/DDBJ whole genome shotgun (WGS) entry which is preliminary data.</text>
</comment>
<evidence type="ECO:0000313" key="2">
    <source>
        <dbReference type="EMBL" id="KAF1761551.1"/>
    </source>
</evidence>
<dbReference type="Proteomes" id="UP000483820">
    <property type="component" value="Chromosome III"/>
</dbReference>
<feature type="region of interest" description="Disordered" evidence="1">
    <location>
        <begin position="40"/>
        <end position="167"/>
    </location>
</feature>
<accession>A0A6A5H3H3</accession>
<feature type="compositionally biased region" description="Basic residues" evidence="1">
    <location>
        <begin position="124"/>
        <end position="139"/>
    </location>
</feature>
<evidence type="ECO:0000313" key="3">
    <source>
        <dbReference type="Proteomes" id="UP000483820"/>
    </source>
</evidence>
<dbReference type="RefSeq" id="XP_053587118.1">
    <property type="nucleotide sequence ID" value="XM_053727541.1"/>
</dbReference>
<protein>
    <submittedName>
        <fullName evidence="2">Uncharacterized protein</fullName>
    </submittedName>
</protein>